<dbReference type="EMBL" id="PDKK01000046">
    <property type="protein sequence ID" value="RXJ99408.1"/>
    <property type="molecule type" value="Genomic_DNA"/>
</dbReference>
<keyword evidence="1" id="KW-1133">Transmembrane helix</keyword>
<dbReference type="RefSeq" id="WP_164969536.1">
    <property type="nucleotide sequence ID" value="NZ_PDKK01000046.1"/>
</dbReference>
<keyword evidence="1" id="KW-0812">Transmembrane</keyword>
<gene>
    <name evidence="2" type="ORF">CRV07_15360</name>
</gene>
<feature type="transmembrane region" description="Helical" evidence="1">
    <location>
        <begin position="70"/>
        <end position="89"/>
    </location>
</feature>
<dbReference type="InterPro" id="IPR010266">
    <property type="entry name" value="NnrS"/>
</dbReference>
<keyword evidence="1" id="KW-0472">Membrane</keyword>
<comment type="caution">
    <text evidence="2">The sequence shown here is derived from an EMBL/GenBank/DDBJ whole genome shotgun (WGS) entry which is preliminary data.</text>
</comment>
<feature type="non-terminal residue" evidence="2">
    <location>
        <position position="100"/>
    </location>
</feature>
<feature type="transmembrane region" description="Helical" evidence="1">
    <location>
        <begin position="33"/>
        <end position="58"/>
    </location>
</feature>
<accession>A0A4Q1AAG2</accession>
<proteinExistence type="predicted"/>
<organism evidence="2 3">
    <name type="scientific">Halarcobacter ebronensis</name>
    <dbReference type="NCBI Taxonomy" id="1462615"/>
    <lineage>
        <taxon>Bacteria</taxon>
        <taxon>Pseudomonadati</taxon>
        <taxon>Campylobacterota</taxon>
        <taxon>Epsilonproteobacteria</taxon>
        <taxon>Campylobacterales</taxon>
        <taxon>Arcobacteraceae</taxon>
        <taxon>Halarcobacter</taxon>
    </lineage>
</organism>
<evidence type="ECO:0000256" key="1">
    <source>
        <dbReference type="SAM" id="Phobius"/>
    </source>
</evidence>
<dbReference type="Proteomes" id="UP000289758">
    <property type="component" value="Unassembled WGS sequence"/>
</dbReference>
<keyword evidence="3" id="KW-1185">Reference proteome</keyword>
<dbReference type="AlphaFoldDB" id="A0A4Q1AAG2"/>
<dbReference type="Pfam" id="PF05940">
    <property type="entry name" value="NnrS"/>
    <property type="match status" value="1"/>
</dbReference>
<protein>
    <submittedName>
        <fullName evidence="2">Nitrite reductase</fullName>
    </submittedName>
</protein>
<reference evidence="2 3" key="1">
    <citation type="submission" date="2017-10" db="EMBL/GenBank/DDBJ databases">
        <title>Genomics of the genus Arcobacter.</title>
        <authorList>
            <person name="Perez-Cataluna A."/>
            <person name="Figueras M.J."/>
        </authorList>
    </citation>
    <scope>NUCLEOTIDE SEQUENCE [LARGE SCALE GENOMIC DNA]</scope>
    <source>
        <strain evidence="2 3">CECT 8441</strain>
    </source>
</reference>
<evidence type="ECO:0000313" key="3">
    <source>
        <dbReference type="Proteomes" id="UP000289758"/>
    </source>
</evidence>
<sequence>MTEETKKQYATNHYTHYPKGEYPSYLAYAFRPMFLVLAPYIVVSIILWSFVFAGYISLPFITDLLGWHMYEMIFGIGSAGIVAFFLTGAPELFPGTIPIV</sequence>
<evidence type="ECO:0000313" key="2">
    <source>
        <dbReference type="EMBL" id="RXJ99408.1"/>
    </source>
</evidence>
<name>A0A4Q1AAG2_9BACT</name>